<dbReference type="KEGG" id="psti:SOO65_06700"/>
<dbReference type="RefSeq" id="WP_321398633.1">
    <property type="nucleotide sequence ID" value="NZ_CP139487.1"/>
</dbReference>
<accession>A0AAX4HT96</accession>
<proteinExistence type="predicted"/>
<evidence type="ECO:0000313" key="2">
    <source>
        <dbReference type="Proteomes" id="UP001324634"/>
    </source>
</evidence>
<evidence type="ECO:0000313" key="1">
    <source>
        <dbReference type="EMBL" id="WPU66431.1"/>
    </source>
</evidence>
<organism evidence="1 2">
    <name type="scientific">Peredibacter starrii</name>
    <dbReference type="NCBI Taxonomy" id="28202"/>
    <lineage>
        <taxon>Bacteria</taxon>
        <taxon>Pseudomonadati</taxon>
        <taxon>Bdellovibrionota</taxon>
        <taxon>Bacteriovoracia</taxon>
        <taxon>Bacteriovoracales</taxon>
        <taxon>Bacteriovoracaceae</taxon>
        <taxon>Peredibacter</taxon>
    </lineage>
</organism>
<reference evidence="1 2" key="1">
    <citation type="submission" date="2023-11" db="EMBL/GenBank/DDBJ databases">
        <title>Peredibacter starrii A3.12.</title>
        <authorList>
            <person name="Mitchell R.J."/>
        </authorList>
    </citation>
    <scope>NUCLEOTIDE SEQUENCE [LARGE SCALE GENOMIC DNA]</scope>
    <source>
        <strain evidence="1 2">A3.12</strain>
    </source>
</reference>
<sequence length="117" mass="13022">MLKLITASLFLFVLVVLQNNAFALSLDCKFKETTVTGVKSIEIKEESLVINKQLEIPMEKSKVKCGSFGRQTRFDGNALGFQIVLKSCTSEAKLEGHLIDEIREVAAEVLCDTKKEI</sequence>
<gene>
    <name evidence="1" type="ORF">SOO65_06700</name>
</gene>
<keyword evidence="2" id="KW-1185">Reference proteome</keyword>
<name>A0AAX4HT96_9BACT</name>
<protein>
    <submittedName>
        <fullName evidence="1">Uncharacterized protein</fullName>
    </submittedName>
</protein>
<dbReference type="AlphaFoldDB" id="A0AAX4HT96"/>
<dbReference type="Proteomes" id="UP001324634">
    <property type="component" value="Chromosome"/>
</dbReference>
<dbReference type="EMBL" id="CP139487">
    <property type="protein sequence ID" value="WPU66431.1"/>
    <property type="molecule type" value="Genomic_DNA"/>
</dbReference>